<evidence type="ECO:0000313" key="2">
    <source>
        <dbReference type="Proteomes" id="UP000029867"/>
    </source>
</evidence>
<name>A0A099NRK2_PICKU</name>
<dbReference type="HOGENOM" id="CLU_2922911_0_0_1"/>
<dbReference type="Proteomes" id="UP000029867">
    <property type="component" value="Unassembled WGS sequence"/>
</dbReference>
<gene>
    <name evidence="1" type="ORF">JL09_g6331</name>
</gene>
<organism evidence="1 2">
    <name type="scientific">Pichia kudriavzevii</name>
    <name type="common">Yeast</name>
    <name type="synonym">Issatchenkia orientalis</name>
    <dbReference type="NCBI Taxonomy" id="4909"/>
    <lineage>
        <taxon>Eukaryota</taxon>
        <taxon>Fungi</taxon>
        <taxon>Dikarya</taxon>
        <taxon>Ascomycota</taxon>
        <taxon>Saccharomycotina</taxon>
        <taxon>Pichiomycetes</taxon>
        <taxon>Pichiales</taxon>
        <taxon>Pichiaceae</taxon>
        <taxon>Pichia</taxon>
    </lineage>
</organism>
<accession>A0A099NRK2</accession>
<feature type="non-terminal residue" evidence="1">
    <location>
        <position position="1"/>
    </location>
</feature>
<dbReference type="EMBL" id="JQFK01001556">
    <property type="protein sequence ID" value="KGK34521.1"/>
    <property type="molecule type" value="Genomic_DNA"/>
</dbReference>
<comment type="caution">
    <text evidence="1">The sequence shown here is derived from an EMBL/GenBank/DDBJ whole genome shotgun (WGS) entry which is preliminary data.</text>
</comment>
<protein>
    <submittedName>
        <fullName evidence="1">Uncharacterized protein</fullName>
    </submittedName>
</protein>
<evidence type="ECO:0000313" key="1">
    <source>
        <dbReference type="EMBL" id="KGK34521.1"/>
    </source>
</evidence>
<proteinExistence type="predicted"/>
<reference evidence="2" key="1">
    <citation type="journal article" date="2014" name="Microb. Cell Fact.">
        <title>Exploiting Issatchenkia orientalis SD108 for succinic acid production.</title>
        <authorList>
            <person name="Xiao H."/>
            <person name="Shao Z."/>
            <person name="Jiang Y."/>
            <person name="Dole S."/>
            <person name="Zhao H."/>
        </authorList>
    </citation>
    <scope>NUCLEOTIDE SEQUENCE [LARGE SCALE GENOMIC DNA]</scope>
    <source>
        <strain evidence="2">SD108</strain>
    </source>
</reference>
<dbReference type="VEuPathDB" id="FungiDB:C5L36_0C03610"/>
<dbReference type="AlphaFoldDB" id="A0A099NRK2"/>
<sequence length="61" mass="6848">LNTGYCGFDKPSKTLDLWGKLPDAYTSKLLNLKPYFFIFSAVSVPQIQNANLILYNATMAM</sequence>